<feature type="domain" description="Gfo/Idh/MocA-like oxidoreductase bacterial type C-terminal" evidence="2">
    <location>
        <begin position="206"/>
        <end position="261"/>
    </location>
</feature>
<dbReference type="SUPFAM" id="SSF51735">
    <property type="entry name" value="NAD(P)-binding Rossmann-fold domains"/>
    <property type="match status" value="1"/>
</dbReference>
<dbReference type="EMBL" id="UINC01001226">
    <property type="protein sequence ID" value="SUZ74880.1"/>
    <property type="molecule type" value="Genomic_DNA"/>
</dbReference>
<reference evidence="3" key="1">
    <citation type="submission" date="2018-05" db="EMBL/GenBank/DDBJ databases">
        <authorList>
            <person name="Lanie J.A."/>
            <person name="Ng W.-L."/>
            <person name="Kazmierczak K.M."/>
            <person name="Andrzejewski T.M."/>
            <person name="Davidsen T.M."/>
            <person name="Wayne K.J."/>
            <person name="Tettelin H."/>
            <person name="Glass J.I."/>
            <person name="Rusch D."/>
            <person name="Podicherti R."/>
            <person name="Tsui H.-C.T."/>
            <person name="Winkler M.E."/>
        </authorList>
    </citation>
    <scope>NUCLEOTIDE SEQUENCE</scope>
</reference>
<dbReference type="Pfam" id="PF19051">
    <property type="entry name" value="GFO_IDH_MocA_C2"/>
    <property type="match status" value="1"/>
</dbReference>
<name>A0A381Q745_9ZZZZ</name>
<dbReference type="Gene3D" id="3.40.50.720">
    <property type="entry name" value="NAD(P)-binding Rossmann-like Domain"/>
    <property type="match status" value="1"/>
</dbReference>
<dbReference type="AlphaFoldDB" id="A0A381Q745"/>
<dbReference type="Pfam" id="PF01408">
    <property type="entry name" value="GFO_IDH_MocA"/>
    <property type="match status" value="1"/>
</dbReference>
<dbReference type="InterPro" id="IPR000683">
    <property type="entry name" value="Gfo/Idh/MocA-like_OxRdtase_N"/>
</dbReference>
<dbReference type="InterPro" id="IPR036291">
    <property type="entry name" value="NAD(P)-bd_dom_sf"/>
</dbReference>
<protein>
    <recommendedName>
        <fullName evidence="4">Gfo/Idh/MocA-like oxidoreductase N-terminal domain-containing protein</fullName>
    </recommendedName>
</protein>
<gene>
    <name evidence="3" type="ORF">METZ01_LOCUS27734</name>
</gene>
<evidence type="ECO:0000259" key="2">
    <source>
        <dbReference type="Pfam" id="PF19051"/>
    </source>
</evidence>
<proteinExistence type="predicted"/>
<feature type="domain" description="Gfo/Idh/MocA-like oxidoreductase N-terminal" evidence="1">
    <location>
        <begin position="40"/>
        <end position="160"/>
    </location>
</feature>
<evidence type="ECO:0000313" key="3">
    <source>
        <dbReference type="EMBL" id="SUZ74880.1"/>
    </source>
</evidence>
<dbReference type="PANTHER" id="PTHR43818:SF10">
    <property type="entry name" value="NADH-DEPENDENT DEHYDROGENASE-RELATED"/>
    <property type="match status" value="1"/>
</dbReference>
<dbReference type="InterPro" id="IPR050463">
    <property type="entry name" value="Gfo/Idh/MocA_oxidrdct_glycsds"/>
</dbReference>
<dbReference type="GO" id="GO:0000166">
    <property type="term" value="F:nucleotide binding"/>
    <property type="evidence" value="ECO:0007669"/>
    <property type="project" value="InterPro"/>
</dbReference>
<dbReference type="SUPFAM" id="SSF55347">
    <property type="entry name" value="Glyceraldehyde-3-phosphate dehydrogenase-like, C-terminal domain"/>
    <property type="match status" value="1"/>
</dbReference>
<dbReference type="PANTHER" id="PTHR43818">
    <property type="entry name" value="BCDNA.GH03377"/>
    <property type="match status" value="1"/>
</dbReference>
<evidence type="ECO:0000259" key="1">
    <source>
        <dbReference type="Pfam" id="PF01408"/>
    </source>
</evidence>
<sequence length="476" mass="53471">MKKKSRRNFIKKSSLIGSGIFIVPRNVLGGVGFVAPSDQLNIAAIGAGGKGSDIRESWASKERVVALCDVHPLGKHGVIQSRKKYPNAKFYVDFNELLDKEKDLDAVTISTPDHTHGVIGNRAMNKGLHVYIQKPLTHNIEEARQLTITAKKNKVITQMGNQGGSCIGVERVKEWIDTKKIGDINKVYAWTDRPVWPQGFKMPEPSASKPEDLEWDLWLGPAKEMAYRPEFHPFNWRGWWDYGTGALGDMGCHILDLPVKSLNLGYPKDVECSVAKIYEKMWSPNYYPEGPPSASLVTLHFEKNNKTNSDLELVWMDGGIIPPRPEVIPAEDYLGEKGNTNGVLIIGKEGVISSGVYGLNPKLYRKGKKTLHLNTDKIYNKNNGLDHIHHKEWIDAIKGGYGSKEYKKLTAPIEYAGPFTETVLMGNIALRNYMIKDGTDFIGRKKLLWDGENTRITNFDLANKFVGRVRRLGWDL</sequence>
<evidence type="ECO:0008006" key="4">
    <source>
        <dbReference type="Google" id="ProtNLM"/>
    </source>
</evidence>
<dbReference type="InterPro" id="IPR043906">
    <property type="entry name" value="Gfo/Idh/MocA_OxRdtase_bact_C"/>
</dbReference>
<dbReference type="Gene3D" id="3.30.360.10">
    <property type="entry name" value="Dihydrodipicolinate Reductase, domain 2"/>
    <property type="match status" value="1"/>
</dbReference>
<accession>A0A381Q745</accession>
<organism evidence="3">
    <name type="scientific">marine metagenome</name>
    <dbReference type="NCBI Taxonomy" id="408172"/>
    <lineage>
        <taxon>unclassified sequences</taxon>
        <taxon>metagenomes</taxon>
        <taxon>ecological metagenomes</taxon>
    </lineage>
</organism>